<evidence type="ECO:0000313" key="2">
    <source>
        <dbReference type="RefSeq" id="XP_024890241.1"/>
    </source>
</evidence>
<evidence type="ECO:0000313" key="1">
    <source>
        <dbReference type="Proteomes" id="UP000504618"/>
    </source>
</evidence>
<name>A0A6J1RBF6_9HYME</name>
<dbReference type="RefSeq" id="XP_024890241.1">
    <property type="nucleotide sequence ID" value="XM_025034473.1"/>
</dbReference>
<protein>
    <submittedName>
        <fullName evidence="2">Uncharacterized protein LOC112466409</fullName>
    </submittedName>
</protein>
<dbReference type="OrthoDB" id="7554583at2759"/>
<gene>
    <name evidence="2" type="primary">LOC112466409</name>
</gene>
<sequence length="143" mass="16219">MVHAVMLYCSLIWWKRVGESRTLRAKLLAAQRIIATRAARAYRTIAHVAATTLAGIPPAHLLAGSYAEVYEGVSLVRERLGVVIPSARRALKLQTRQTFLQRWKDWALQQEYGRRVVEAVHPVCKDLVEGGRRRRLASMPCRC</sequence>
<keyword evidence="1" id="KW-1185">Reference proteome</keyword>
<organism evidence="1 2">
    <name type="scientific">Temnothorax curvispinosus</name>
    <dbReference type="NCBI Taxonomy" id="300111"/>
    <lineage>
        <taxon>Eukaryota</taxon>
        <taxon>Metazoa</taxon>
        <taxon>Ecdysozoa</taxon>
        <taxon>Arthropoda</taxon>
        <taxon>Hexapoda</taxon>
        <taxon>Insecta</taxon>
        <taxon>Pterygota</taxon>
        <taxon>Neoptera</taxon>
        <taxon>Endopterygota</taxon>
        <taxon>Hymenoptera</taxon>
        <taxon>Apocrita</taxon>
        <taxon>Aculeata</taxon>
        <taxon>Formicoidea</taxon>
        <taxon>Formicidae</taxon>
        <taxon>Myrmicinae</taxon>
        <taxon>Temnothorax</taxon>
    </lineage>
</organism>
<dbReference type="GeneID" id="112466409"/>
<dbReference type="AlphaFoldDB" id="A0A6J1RBF6"/>
<accession>A0A6J1RBF6</accession>
<reference evidence="2" key="1">
    <citation type="submission" date="2025-08" db="UniProtKB">
        <authorList>
            <consortium name="RefSeq"/>
        </authorList>
    </citation>
    <scope>IDENTIFICATION</scope>
    <source>
        <tissue evidence="2">Whole body</tissue>
    </source>
</reference>
<proteinExistence type="predicted"/>
<dbReference type="Proteomes" id="UP000504618">
    <property type="component" value="Unplaced"/>
</dbReference>